<protein>
    <submittedName>
        <fullName evidence="2">Uncharacterized protein</fullName>
    </submittedName>
</protein>
<feature type="region of interest" description="Disordered" evidence="1">
    <location>
        <begin position="1"/>
        <end position="86"/>
    </location>
</feature>
<accession>A0A843VUS3</accession>
<evidence type="ECO:0000256" key="1">
    <source>
        <dbReference type="SAM" id="MobiDB-lite"/>
    </source>
</evidence>
<dbReference type="Proteomes" id="UP000652761">
    <property type="component" value="Unassembled WGS sequence"/>
</dbReference>
<sequence>MKASGRGCKVTQAPARRTWSPLTWSSASRTVRPPGSECEDSPRVRYPASRSKLVDSAPNTARQRFDSSRPYSSTVSLREPTQRKDLCLRARGGVKLEKQSISVKAP</sequence>
<name>A0A843VUS3_COLES</name>
<gene>
    <name evidence="2" type="ORF">Taro_029966</name>
</gene>
<comment type="caution">
    <text evidence="2">The sequence shown here is derived from an EMBL/GenBank/DDBJ whole genome shotgun (WGS) entry which is preliminary data.</text>
</comment>
<evidence type="ECO:0000313" key="3">
    <source>
        <dbReference type="Proteomes" id="UP000652761"/>
    </source>
</evidence>
<proteinExistence type="predicted"/>
<keyword evidence="3" id="KW-1185">Reference proteome</keyword>
<reference evidence="2" key="1">
    <citation type="submission" date="2017-07" db="EMBL/GenBank/DDBJ databases">
        <title>Taro Niue Genome Assembly and Annotation.</title>
        <authorList>
            <person name="Atibalentja N."/>
            <person name="Keating K."/>
            <person name="Fields C.J."/>
        </authorList>
    </citation>
    <scope>NUCLEOTIDE SEQUENCE</scope>
    <source>
        <strain evidence="2">Niue_2</strain>
        <tissue evidence="2">Leaf</tissue>
    </source>
</reference>
<evidence type="ECO:0000313" key="2">
    <source>
        <dbReference type="EMBL" id="MQL97280.1"/>
    </source>
</evidence>
<feature type="compositionally biased region" description="Polar residues" evidence="1">
    <location>
        <begin position="20"/>
        <end position="29"/>
    </location>
</feature>
<dbReference type="EMBL" id="NMUH01002026">
    <property type="protein sequence ID" value="MQL97280.1"/>
    <property type="molecule type" value="Genomic_DNA"/>
</dbReference>
<dbReference type="AlphaFoldDB" id="A0A843VUS3"/>
<organism evidence="2 3">
    <name type="scientific">Colocasia esculenta</name>
    <name type="common">Wild taro</name>
    <name type="synonym">Arum esculentum</name>
    <dbReference type="NCBI Taxonomy" id="4460"/>
    <lineage>
        <taxon>Eukaryota</taxon>
        <taxon>Viridiplantae</taxon>
        <taxon>Streptophyta</taxon>
        <taxon>Embryophyta</taxon>
        <taxon>Tracheophyta</taxon>
        <taxon>Spermatophyta</taxon>
        <taxon>Magnoliopsida</taxon>
        <taxon>Liliopsida</taxon>
        <taxon>Araceae</taxon>
        <taxon>Aroideae</taxon>
        <taxon>Colocasieae</taxon>
        <taxon>Colocasia</taxon>
    </lineage>
</organism>